<dbReference type="CDD" id="cd15482">
    <property type="entry name" value="Sialidase_non-viral"/>
    <property type="match status" value="1"/>
</dbReference>
<dbReference type="RefSeq" id="WP_077541248.1">
    <property type="nucleotide sequence ID" value="NZ_CP019633.1"/>
</dbReference>
<organism evidence="2 3">
    <name type="scientific">Sedimentisphaera cyanobacteriorum</name>
    <dbReference type="NCBI Taxonomy" id="1940790"/>
    <lineage>
        <taxon>Bacteria</taxon>
        <taxon>Pseudomonadati</taxon>
        <taxon>Planctomycetota</taxon>
        <taxon>Phycisphaerae</taxon>
        <taxon>Sedimentisphaerales</taxon>
        <taxon>Sedimentisphaeraceae</taxon>
        <taxon>Sedimentisphaera</taxon>
    </lineage>
</organism>
<dbReference type="OrthoDB" id="9021327at2"/>
<dbReference type="InterPro" id="IPR036278">
    <property type="entry name" value="Sialidase_sf"/>
</dbReference>
<dbReference type="Gene3D" id="2.120.10.10">
    <property type="match status" value="1"/>
</dbReference>
<protein>
    <recommendedName>
        <fullName evidence="4">Neuraminidase (Sialidase)</fullName>
    </recommendedName>
</protein>
<keyword evidence="1" id="KW-0732">Signal</keyword>
<proteinExistence type="predicted"/>
<keyword evidence="3" id="KW-1185">Reference proteome</keyword>
<evidence type="ECO:0000313" key="3">
    <source>
        <dbReference type="Proteomes" id="UP000188273"/>
    </source>
</evidence>
<gene>
    <name evidence="2" type="ORF">L21SP3_02059</name>
</gene>
<dbReference type="AlphaFoldDB" id="A0A1Q2HSC6"/>
<accession>A0A1Q2HSC6</accession>
<name>A0A1Q2HSC6_9BACT</name>
<feature type="chain" id="PRO_5011958819" description="Neuraminidase (Sialidase)" evidence="1">
    <location>
        <begin position="19"/>
        <end position="755"/>
    </location>
</feature>
<dbReference type="SUPFAM" id="SSF50939">
    <property type="entry name" value="Sialidases"/>
    <property type="match status" value="1"/>
</dbReference>
<evidence type="ECO:0008006" key="4">
    <source>
        <dbReference type="Google" id="ProtNLM"/>
    </source>
</evidence>
<dbReference type="Proteomes" id="UP000188273">
    <property type="component" value="Chromosome"/>
</dbReference>
<dbReference type="STRING" id="1940790.L21SP3_02059"/>
<evidence type="ECO:0000313" key="2">
    <source>
        <dbReference type="EMBL" id="AQQ10231.1"/>
    </source>
</evidence>
<evidence type="ECO:0000256" key="1">
    <source>
        <dbReference type="SAM" id="SignalP"/>
    </source>
</evidence>
<sequence length="755" mass="82536" precursor="true">MKKFGFVLFLSVFCFVKADFSSVPGSVINYIESPSRFFGVPINPVYISDPCITVLPNGDYITSHARFGGGSDADNSGKTSVFRSSDKGASWTHSATLNGILRASLFVHNGDLYLLGSYNSDGGQNVIRKSTDNGNTWTNADNSQTGLLGNQGIGSPNNPLVFNGRIWSGATRRLISAPTGADLLKASSWTMTNWASPNGHPLGDEWDGGWTEGQAVASAQTGVYILPKIRGLPHTARIKAKSPSKVKFNASAEDAFPHLPGGEKKFGASYDPVSGKFYVLSNPVLDVHKGEGTPPELVRTAGGLLSSEDLINWELQKIFIFTENLDNGSFGEGFQYFNFDFDGDDMVIASRTAFDVGGGDEKPPRGHDSNLMTFHKIENFRQASPEHFLVIDSANGDVLRFEKTQHQDAPLGSFTLGSTFEGQPLNNPEALAQDDNGDVYIRQQNGKILRFDALGNYIDSPASSPAAFQSGQLDISQPAEGEKAWTKSGSGNWEDLTNWYYWGRPENNSETANFGSAAGSPASVSLNKDYAIKSIRFNNDSGYTLQGPGSITFESDTYQSVIEVRRGSHEIAVPVWLNNHIDIIVENGAELHLTGEVDLNYKKLAVKGEGTVYIEDTFKMSSGTLELDGSAKLSFTQTSQTFITGRLYFNPHESLSLEPNASYELMEGVNHLSSEFYLEIMPVLPEGLSWDSSMLYSNGKAEISPDNSYLNFSHIAYWWLAEDCPNKQGCSYADFSRDGFVNTDDLIELAESWLE</sequence>
<feature type="signal peptide" evidence="1">
    <location>
        <begin position="1"/>
        <end position="18"/>
    </location>
</feature>
<reference evidence="3" key="1">
    <citation type="submission" date="2017-02" db="EMBL/GenBank/DDBJ databases">
        <title>Comparative genomics and description of representatives of a novel lineage of planctomycetes thriving in anoxic sediments.</title>
        <authorList>
            <person name="Spring S."/>
            <person name="Bunk B."/>
            <person name="Sproer C."/>
            <person name="Klenk H.-P."/>
        </authorList>
    </citation>
    <scope>NUCLEOTIDE SEQUENCE [LARGE SCALE GENOMIC DNA]</scope>
    <source>
        <strain evidence="3">L21-RPul-D3</strain>
    </source>
</reference>
<dbReference type="EMBL" id="CP019633">
    <property type="protein sequence ID" value="AQQ10231.1"/>
    <property type="molecule type" value="Genomic_DNA"/>
</dbReference>
<dbReference type="KEGG" id="pbu:L21SP3_02059"/>